<sequence length="449" mass="48907">MGRDTLRHTRDRITDVAVEKSPVTVVPAGSVAIVVRSGILERTIPVALVPFNTTLNQDMKAIQTHPGISPRWVAWALRAFAPEIMRQCRKSGTTVASLSTDALMDFRIPLAPSPEQGRIIELIEDHVSRLDVAVDYVRRSKGQVAKLRQAALTRALKGEGIPLLLEEGTARDLLPSSPVVQSGYPWKLPEGWLWAKLGDLFKVYVGTTPSRKEPSLWSGSVPWVSSGEVNFSRISETREKISPSAVGNWETRVHPPGTVMIAMIGEGKTRGQVGILDIEAAHNQNCASIRVSETRVLPEYVFLALEQRYLESRRASSGGNQPALNKAKVEAIQIPLPPLATQRHIVAAIEEFSVMATHFHSVIEGSLSKASSLRRSILTHAFGGKIAPQDSADEPAVSLLGRSGQQHGIRFNRPKRAGRSTGPGGREEVPPPPHSSQTSVLATQQELPL</sequence>
<evidence type="ECO:0000313" key="8">
    <source>
        <dbReference type="Proteomes" id="UP001240236"/>
    </source>
</evidence>
<dbReference type="PANTHER" id="PTHR43140">
    <property type="entry name" value="TYPE-1 RESTRICTION ENZYME ECOKI SPECIFICITY PROTEIN"/>
    <property type="match status" value="1"/>
</dbReference>
<evidence type="ECO:0000256" key="2">
    <source>
        <dbReference type="ARBA" id="ARBA00022747"/>
    </source>
</evidence>
<feature type="domain" description="Type I restriction modification DNA specificity" evidence="6">
    <location>
        <begin position="189"/>
        <end position="353"/>
    </location>
</feature>
<evidence type="ECO:0000259" key="6">
    <source>
        <dbReference type="Pfam" id="PF01420"/>
    </source>
</evidence>
<feature type="compositionally biased region" description="Polar residues" evidence="5">
    <location>
        <begin position="435"/>
        <end position="449"/>
    </location>
</feature>
<feature type="region of interest" description="Disordered" evidence="5">
    <location>
        <begin position="401"/>
        <end position="449"/>
    </location>
</feature>
<gene>
    <name evidence="7" type="ORF">J2S42_005662</name>
</gene>
<dbReference type="Pfam" id="PF01420">
    <property type="entry name" value="Methylase_S"/>
    <property type="match status" value="1"/>
</dbReference>
<dbReference type="GO" id="GO:0009035">
    <property type="term" value="F:type I site-specific deoxyribonuclease activity"/>
    <property type="evidence" value="ECO:0007669"/>
    <property type="project" value="UniProtKB-EC"/>
</dbReference>
<evidence type="ECO:0000256" key="4">
    <source>
        <dbReference type="ARBA" id="ARBA00038652"/>
    </source>
</evidence>
<evidence type="ECO:0000256" key="5">
    <source>
        <dbReference type="SAM" id="MobiDB-lite"/>
    </source>
</evidence>
<proteinExistence type="inferred from homology"/>
<dbReference type="GO" id="GO:0003677">
    <property type="term" value="F:DNA binding"/>
    <property type="evidence" value="ECO:0007669"/>
    <property type="project" value="UniProtKB-KW"/>
</dbReference>
<keyword evidence="8" id="KW-1185">Reference proteome</keyword>
<dbReference type="PANTHER" id="PTHR43140:SF1">
    <property type="entry name" value="TYPE I RESTRICTION ENZYME ECOKI SPECIFICITY SUBUNIT"/>
    <property type="match status" value="1"/>
</dbReference>
<dbReference type="EC" id="3.1.21.3" evidence="7"/>
<keyword evidence="2" id="KW-0680">Restriction system</keyword>
<comment type="similarity">
    <text evidence="1">Belongs to the type-I restriction system S methylase family.</text>
</comment>
<dbReference type="AlphaFoldDB" id="A0AAE3W3A1"/>
<evidence type="ECO:0000256" key="1">
    <source>
        <dbReference type="ARBA" id="ARBA00010923"/>
    </source>
</evidence>
<keyword evidence="3" id="KW-0238">DNA-binding</keyword>
<dbReference type="EMBL" id="JAUSUZ010000001">
    <property type="protein sequence ID" value="MDQ0368993.1"/>
    <property type="molecule type" value="Genomic_DNA"/>
</dbReference>
<accession>A0AAE3W3A1</accession>
<reference evidence="7 8" key="1">
    <citation type="submission" date="2023-07" db="EMBL/GenBank/DDBJ databases">
        <title>Sequencing the genomes of 1000 actinobacteria strains.</title>
        <authorList>
            <person name="Klenk H.-P."/>
        </authorList>
    </citation>
    <scope>NUCLEOTIDE SEQUENCE [LARGE SCALE GENOMIC DNA]</scope>
    <source>
        <strain evidence="7 8">DSM 44709</strain>
    </source>
</reference>
<dbReference type="SUPFAM" id="SSF116734">
    <property type="entry name" value="DNA methylase specificity domain"/>
    <property type="match status" value="2"/>
</dbReference>
<dbReference type="Proteomes" id="UP001240236">
    <property type="component" value="Unassembled WGS sequence"/>
</dbReference>
<organism evidence="7 8">
    <name type="scientific">Catenuloplanes indicus</name>
    <dbReference type="NCBI Taxonomy" id="137267"/>
    <lineage>
        <taxon>Bacteria</taxon>
        <taxon>Bacillati</taxon>
        <taxon>Actinomycetota</taxon>
        <taxon>Actinomycetes</taxon>
        <taxon>Micromonosporales</taxon>
        <taxon>Micromonosporaceae</taxon>
        <taxon>Catenuloplanes</taxon>
    </lineage>
</organism>
<comment type="subunit">
    <text evidence="4">The methyltransferase is composed of M and S polypeptides.</text>
</comment>
<dbReference type="Gene3D" id="3.90.220.20">
    <property type="entry name" value="DNA methylase specificity domains"/>
    <property type="match status" value="2"/>
</dbReference>
<dbReference type="CDD" id="cd17247">
    <property type="entry name" value="RMtype1_S_Eco2747I-TRD2-CR2_like"/>
    <property type="match status" value="1"/>
</dbReference>
<name>A0AAE3W3A1_9ACTN</name>
<dbReference type="InterPro" id="IPR051212">
    <property type="entry name" value="Type-I_RE_S_subunit"/>
</dbReference>
<dbReference type="GO" id="GO:0009307">
    <property type="term" value="P:DNA restriction-modification system"/>
    <property type="evidence" value="ECO:0007669"/>
    <property type="project" value="UniProtKB-KW"/>
</dbReference>
<evidence type="ECO:0000256" key="3">
    <source>
        <dbReference type="ARBA" id="ARBA00023125"/>
    </source>
</evidence>
<evidence type="ECO:0000313" key="7">
    <source>
        <dbReference type="EMBL" id="MDQ0368993.1"/>
    </source>
</evidence>
<dbReference type="InterPro" id="IPR044946">
    <property type="entry name" value="Restrct_endonuc_typeI_TRD_sf"/>
</dbReference>
<dbReference type="InterPro" id="IPR000055">
    <property type="entry name" value="Restrct_endonuc_typeI_TRD"/>
</dbReference>
<protein>
    <submittedName>
        <fullName evidence="7">Type I restriction enzyme S subunit</fullName>
        <ecNumber evidence="7">3.1.21.3</ecNumber>
    </submittedName>
</protein>
<keyword evidence="7" id="KW-0378">Hydrolase</keyword>
<comment type="caution">
    <text evidence="7">The sequence shown here is derived from an EMBL/GenBank/DDBJ whole genome shotgun (WGS) entry which is preliminary data.</text>
</comment>